<gene>
    <name evidence="1" type="ORF">E0F26_10550</name>
</gene>
<protein>
    <submittedName>
        <fullName evidence="1">Uncharacterized protein</fullName>
    </submittedName>
</protein>
<dbReference type="RefSeq" id="WP_279241626.1">
    <property type="nucleotide sequence ID" value="NZ_CP036501.1"/>
</dbReference>
<name>A0ABY6Q801_9GAMM</name>
<dbReference type="Proteomes" id="UP001317963">
    <property type="component" value="Chromosome"/>
</dbReference>
<reference evidence="1 2" key="1">
    <citation type="submission" date="2019-02" db="EMBL/GenBank/DDBJ databases">
        <title>Halieaceae_genomes.</title>
        <authorList>
            <person name="Li S.-H."/>
        </authorList>
    </citation>
    <scope>NUCLEOTIDE SEQUENCE [LARGE SCALE GENOMIC DNA]</scope>
    <source>
        <strain evidence="1 2">JH123</strain>
    </source>
</reference>
<keyword evidence="2" id="KW-1185">Reference proteome</keyword>
<evidence type="ECO:0000313" key="1">
    <source>
        <dbReference type="EMBL" id="UZP75150.1"/>
    </source>
</evidence>
<organism evidence="1 2">
    <name type="scientific">Candidatus Paraluminiphilus aquimaris</name>
    <dbReference type="NCBI Taxonomy" id="2518994"/>
    <lineage>
        <taxon>Bacteria</taxon>
        <taxon>Pseudomonadati</taxon>
        <taxon>Pseudomonadota</taxon>
        <taxon>Gammaproteobacteria</taxon>
        <taxon>Cellvibrionales</taxon>
        <taxon>Halieaceae</taxon>
        <taxon>Candidatus Paraluminiphilus</taxon>
    </lineage>
</organism>
<accession>A0ABY6Q801</accession>
<sequence length="65" mass="7551">MMHSKLGYKLLDAERNTLEKHIVWSLCRWRIYGEREDFQGAMASLDELALIKSLASMRDDVFGTC</sequence>
<dbReference type="EMBL" id="CP036501">
    <property type="protein sequence ID" value="UZP75150.1"/>
    <property type="molecule type" value="Genomic_DNA"/>
</dbReference>
<proteinExistence type="predicted"/>
<evidence type="ECO:0000313" key="2">
    <source>
        <dbReference type="Proteomes" id="UP001317963"/>
    </source>
</evidence>